<proteinExistence type="predicted"/>
<dbReference type="AlphaFoldDB" id="A0A2T9YIX3"/>
<dbReference type="EMBL" id="MBFR01000168">
    <property type="protein sequence ID" value="PVU92287.1"/>
    <property type="molecule type" value="Genomic_DNA"/>
</dbReference>
<dbReference type="Proteomes" id="UP000245383">
    <property type="component" value="Unassembled WGS sequence"/>
</dbReference>
<evidence type="ECO:0000313" key="2">
    <source>
        <dbReference type="Proteomes" id="UP000245383"/>
    </source>
</evidence>
<accession>A0A2T9YIX3</accession>
<evidence type="ECO:0000313" key="1">
    <source>
        <dbReference type="EMBL" id="PVU92287.1"/>
    </source>
</evidence>
<dbReference type="OrthoDB" id="5545891at2759"/>
<keyword evidence="2" id="KW-1185">Reference proteome</keyword>
<name>A0A2T9YIX3_9FUNG</name>
<protein>
    <submittedName>
        <fullName evidence="1">Uncharacterized protein</fullName>
    </submittedName>
</protein>
<comment type="caution">
    <text evidence="1">The sequence shown here is derived from an EMBL/GenBank/DDBJ whole genome shotgun (WGS) entry which is preliminary data.</text>
</comment>
<reference evidence="1 2" key="1">
    <citation type="journal article" date="2018" name="MBio">
        <title>Comparative Genomics Reveals the Core Gene Toolbox for the Fungus-Insect Symbiosis.</title>
        <authorList>
            <person name="Wang Y."/>
            <person name="Stata M."/>
            <person name="Wang W."/>
            <person name="Stajich J.E."/>
            <person name="White M.M."/>
            <person name="Moncalvo J.M."/>
        </authorList>
    </citation>
    <scope>NUCLEOTIDE SEQUENCE [LARGE SCALE GENOMIC DNA]</scope>
    <source>
        <strain evidence="1 2">SWE-8-4</strain>
    </source>
</reference>
<gene>
    <name evidence="1" type="ORF">BB561_003943</name>
</gene>
<sequence>MQEKFFEALNDLTEKVQFLYIERKKQGAQQAQAIKIQNIECDNPHEKVRAPMVKIESYPRLIETTPSLETDFFRSLMPEGKKKFIYECPKFLGMNITLPPLNEEATSAVQKNDAAFYGIQMALANITKPIEYLNEYYFASA</sequence>
<organism evidence="1 2">
    <name type="scientific">Smittium simulii</name>
    <dbReference type="NCBI Taxonomy" id="133385"/>
    <lineage>
        <taxon>Eukaryota</taxon>
        <taxon>Fungi</taxon>
        <taxon>Fungi incertae sedis</taxon>
        <taxon>Zoopagomycota</taxon>
        <taxon>Kickxellomycotina</taxon>
        <taxon>Harpellomycetes</taxon>
        <taxon>Harpellales</taxon>
        <taxon>Legeriomycetaceae</taxon>
        <taxon>Smittium</taxon>
    </lineage>
</organism>